<evidence type="ECO:0000256" key="1">
    <source>
        <dbReference type="SAM" id="MobiDB-lite"/>
    </source>
</evidence>
<dbReference type="EMBL" id="JARFYN010000116">
    <property type="protein sequence ID" value="MDL2410831.1"/>
    <property type="molecule type" value="Genomic_DNA"/>
</dbReference>
<reference evidence="2" key="1">
    <citation type="submission" date="2023-06" db="EMBL/GenBank/DDBJ databases">
        <title>Phylogenetic Diversity of Rhizobium strains.</title>
        <authorList>
            <person name="Moura F.T."/>
            <person name="Helene L.C.F."/>
            <person name="Hungria M."/>
        </authorList>
    </citation>
    <scope>NUCLEOTIDE SEQUENCE</scope>
    <source>
        <strain evidence="2">CCGE524</strain>
    </source>
</reference>
<dbReference type="RefSeq" id="WP_285884820.1">
    <property type="nucleotide sequence ID" value="NZ_JARFYN010000116.1"/>
</dbReference>
<accession>A0ABT7KQT8</accession>
<gene>
    <name evidence="2" type="ORF">PY650_35925</name>
</gene>
<keyword evidence="3" id="KW-1185">Reference proteome</keyword>
<evidence type="ECO:0000313" key="3">
    <source>
        <dbReference type="Proteomes" id="UP001172630"/>
    </source>
</evidence>
<comment type="caution">
    <text evidence="2">The sequence shown here is derived from an EMBL/GenBank/DDBJ whole genome shotgun (WGS) entry which is preliminary data.</text>
</comment>
<evidence type="ECO:0000313" key="2">
    <source>
        <dbReference type="EMBL" id="MDL2410831.1"/>
    </source>
</evidence>
<organism evidence="2 3">
    <name type="scientific">Rhizobium calliandrae</name>
    <dbReference type="NCBI Taxonomy" id="1312182"/>
    <lineage>
        <taxon>Bacteria</taxon>
        <taxon>Pseudomonadati</taxon>
        <taxon>Pseudomonadota</taxon>
        <taxon>Alphaproteobacteria</taxon>
        <taxon>Hyphomicrobiales</taxon>
        <taxon>Rhizobiaceae</taxon>
        <taxon>Rhizobium/Agrobacterium group</taxon>
        <taxon>Rhizobium</taxon>
    </lineage>
</organism>
<protein>
    <submittedName>
        <fullName evidence="2">AlpA family phage regulatory protein</fullName>
    </submittedName>
</protein>
<feature type="region of interest" description="Disordered" evidence="1">
    <location>
        <begin position="70"/>
        <end position="91"/>
    </location>
</feature>
<name>A0ABT7KQT8_9HYPH</name>
<proteinExistence type="predicted"/>
<sequence>MAKRPPRGPKSSRTISNPYGVYSYREVCELTTFSRQTIYRLRKKRLFPEGRKPTPGRIVWSKDVIHLYQAGKWKPDPPEPDDDNHDDGNDG</sequence>
<dbReference type="Proteomes" id="UP001172630">
    <property type="component" value="Unassembled WGS sequence"/>
</dbReference>